<feature type="transmembrane region" description="Helical" evidence="1">
    <location>
        <begin position="344"/>
        <end position="377"/>
    </location>
</feature>
<dbReference type="EMBL" id="CP018477">
    <property type="protein sequence ID" value="ASV74037.1"/>
    <property type="molecule type" value="Genomic_DNA"/>
</dbReference>
<feature type="transmembrane region" description="Helical" evidence="1">
    <location>
        <begin position="1066"/>
        <end position="1085"/>
    </location>
</feature>
<feature type="transmembrane region" description="Helical" evidence="1">
    <location>
        <begin position="994"/>
        <end position="1014"/>
    </location>
</feature>
<dbReference type="PANTHER" id="PTHR32063">
    <property type="match status" value="1"/>
</dbReference>
<dbReference type="GO" id="GO:0042910">
    <property type="term" value="F:xenobiotic transmembrane transporter activity"/>
    <property type="evidence" value="ECO:0007669"/>
    <property type="project" value="TreeGrafter"/>
</dbReference>
<feature type="transmembrane region" description="Helical" evidence="1">
    <location>
        <begin position="461"/>
        <end position="486"/>
    </location>
</feature>
<dbReference type="Proteomes" id="UP000215086">
    <property type="component" value="Chromosome"/>
</dbReference>
<dbReference type="Gene3D" id="3.30.2090.10">
    <property type="entry name" value="Multidrug efflux transporter AcrB TolC docking domain, DN and DC subdomains"/>
    <property type="match status" value="2"/>
</dbReference>
<dbReference type="OrthoDB" id="9806532at2"/>
<dbReference type="GO" id="GO:0005886">
    <property type="term" value="C:plasma membrane"/>
    <property type="evidence" value="ECO:0007669"/>
    <property type="project" value="TreeGrafter"/>
</dbReference>
<feature type="transmembrane region" description="Helical" evidence="1">
    <location>
        <begin position="389"/>
        <end position="411"/>
    </location>
</feature>
<feature type="transmembrane region" description="Helical" evidence="1">
    <location>
        <begin position="12"/>
        <end position="31"/>
    </location>
</feature>
<dbReference type="AlphaFoldDB" id="A0A286RDL3"/>
<dbReference type="SUPFAM" id="SSF82714">
    <property type="entry name" value="Multidrug efflux transporter AcrB TolC docking domain, DN and DC subdomains"/>
    <property type="match status" value="2"/>
</dbReference>
<feature type="transmembrane region" description="Helical" evidence="1">
    <location>
        <begin position="431"/>
        <end position="455"/>
    </location>
</feature>
<keyword evidence="3" id="KW-1185">Reference proteome</keyword>
<dbReference type="SUPFAM" id="SSF82693">
    <property type="entry name" value="Multidrug efflux transporter AcrB pore domain, PN1, PN2, PC1 and PC2 subdomains"/>
    <property type="match status" value="2"/>
</dbReference>
<proteinExistence type="predicted"/>
<dbReference type="PANTHER" id="PTHR32063:SF33">
    <property type="entry name" value="RND SUPERFAMILY EFFLUX PUMP PERMEASE COMPONENT"/>
    <property type="match status" value="1"/>
</dbReference>
<dbReference type="PRINTS" id="PR00702">
    <property type="entry name" value="ACRIFLAVINRP"/>
</dbReference>
<dbReference type="InterPro" id="IPR001036">
    <property type="entry name" value="Acrflvin-R"/>
</dbReference>
<protein>
    <submittedName>
        <fullName evidence="2">Acriflavin resistance protein</fullName>
    </submittedName>
</protein>
<sequence length="1184" mass="131282">MKSILRWSIRNSPAMNTLLIGIVVVGLLSLFRMRREVFPEFNLDMILITVPYPGASPTEVEEGICQKIEEAVRSVAGVKKTYGVAREGAGSVILELRSDVADPQRVLDEVRSEVDRIPSFPELAEKPEVRLITFRRAAITVGVIGPDSDDPRAERALRELAEKVRDELVALPNVNQADLMGVRPYEISIEIPEHVLRKYGLTLQQVAQIIRRENIEVPGGTLRSHAQEVLLRGKNKGLTGKEIAEIPLITSPDGTILRLGDVATVRDAFADTTAFSRINGHPGMAIVVSSTSDEDIIKTTHDVHEYVARKKLPPGYQLVTWGDFSTYVRDRLNLLARNGLQGLIIVFVLLAIFLEIHLAFWVALGIPIAMLGTAIIMQWSDQTLNMMSMFAFLMALGMLVDDAIVIGENVYVHRQMGKNYIQAAVDGTAEVIPSVTTSVMTTVIAFAPLFFVPGIMGKFVWLLPFGVITMLLVSLAEAIFVLPCHLAHDPRHRRERERRLMELEDSADEQAAGGDVPVIRGRRRRWLVLLWRMASVVLMAAVLMFLASGTVPGEIAWIVWTAIVLAVGIPLLGLYLPAIEKFTNAVNFYADSVLQRFIDRVYTPVLKLALRFAPVSFSVALAALITALGLVASGLVPFIPFPKLDSESLEANVYYPAGTPEEVTKRATAAMEEAIWEIDREWRDKGIPLVKTVYRVVGETSAGALRIGNELPTGSHSGKLEVELVNAEQRPVTSEVIVKLWRERAMKLGRNFPGAESVTFQSQSRGPGGAPIEFRLLAPVHKMQELEEVVEKCKAYLAQVPGVFDIQDDARAGKWEFQIKTNDKAKALGVTLADLAGTIRAAYYGEEAMRLQRGRHEVKVMVRYPEDERRSLAHFEDIRIRAGNVERPITELAQINIQRGYSQINRMDQLRAIAITADVDEAVVNSQKIVEELKSKVIPQLLADPRYSEIQVRWEGAQEQTNESIQAMIWGLLVALVAMFALLTLEFRSYFQPIIILLIIPFGLVGAIVGHVVMGMPLTLMSIFGMVALTGVVVNDSIVLVDFINMRVENGMSVKEAIVDAGRRRLRPIMLTSVTTIGGLAPLVFERSAQAQFLIPMAVTICFGLAFTTVLCLLLVPVVYLLYSWIMPVRVIEELPEEAVPRGAESERILQREPESERAAIVESAFSMEEPAETSEPLNAPRSF</sequence>
<evidence type="ECO:0000313" key="2">
    <source>
        <dbReference type="EMBL" id="ASV74037.1"/>
    </source>
</evidence>
<dbReference type="Pfam" id="PF00873">
    <property type="entry name" value="ACR_tran"/>
    <property type="match status" value="2"/>
</dbReference>
<dbReference type="InterPro" id="IPR027463">
    <property type="entry name" value="AcrB_DN_DC_subdom"/>
</dbReference>
<dbReference type="RefSeq" id="WP_095414477.1">
    <property type="nucleotide sequence ID" value="NZ_CP018477.1"/>
</dbReference>
<accession>A0A286RDL3</accession>
<feature type="transmembrane region" description="Helical" evidence="1">
    <location>
        <begin position="1097"/>
        <end position="1123"/>
    </location>
</feature>
<reference evidence="2 3" key="1">
    <citation type="journal article" name="Front. Microbiol.">
        <title>Sugar Metabolism of the First Thermophilic Planctomycete Thermogutta terrifontis: Comparative Genomic and Transcriptomic Approaches.</title>
        <authorList>
            <person name="Elcheninov A.G."/>
            <person name="Menzel P."/>
            <person name="Gudbergsdottir S.R."/>
            <person name="Slesarev A.I."/>
            <person name="Kadnikov V.V."/>
            <person name="Krogh A."/>
            <person name="Bonch-Osmolovskaya E.A."/>
            <person name="Peng X."/>
            <person name="Kublanov I.V."/>
        </authorList>
    </citation>
    <scope>NUCLEOTIDE SEQUENCE [LARGE SCALE GENOMIC DNA]</scope>
    <source>
        <strain evidence="2 3">R1</strain>
    </source>
</reference>
<dbReference type="Gene3D" id="1.20.1640.10">
    <property type="entry name" value="Multidrug efflux transporter AcrB transmembrane domain"/>
    <property type="match status" value="3"/>
</dbReference>
<evidence type="ECO:0000256" key="1">
    <source>
        <dbReference type="SAM" id="Phobius"/>
    </source>
</evidence>
<evidence type="ECO:0000313" key="3">
    <source>
        <dbReference type="Proteomes" id="UP000215086"/>
    </source>
</evidence>
<dbReference type="SUPFAM" id="SSF82866">
    <property type="entry name" value="Multidrug efflux transporter AcrB transmembrane domain"/>
    <property type="match status" value="2"/>
</dbReference>
<feature type="transmembrane region" description="Helical" evidence="1">
    <location>
        <begin position="967"/>
        <end position="987"/>
    </location>
</feature>
<feature type="transmembrane region" description="Helical" evidence="1">
    <location>
        <begin position="555"/>
        <end position="576"/>
    </location>
</feature>
<keyword evidence="1" id="KW-1133">Transmembrane helix</keyword>
<feature type="transmembrane region" description="Helical" evidence="1">
    <location>
        <begin position="529"/>
        <end position="549"/>
    </location>
</feature>
<keyword evidence="1" id="KW-0812">Transmembrane</keyword>
<feature type="transmembrane region" description="Helical" evidence="1">
    <location>
        <begin position="1020"/>
        <end position="1045"/>
    </location>
</feature>
<keyword evidence="1" id="KW-0472">Membrane</keyword>
<name>A0A286RDL3_9BACT</name>
<dbReference type="Gene3D" id="3.30.70.1320">
    <property type="entry name" value="Multidrug efflux transporter AcrB pore domain like"/>
    <property type="match status" value="1"/>
</dbReference>
<organism evidence="2 3">
    <name type="scientific">Thermogutta terrifontis</name>
    <dbReference type="NCBI Taxonomy" id="1331910"/>
    <lineage>
        <taxon>Bacteria</taxon>
        <taxon>Pseudomonadati</taxon>
        <taxon>Planctomycetota</taxon>
        <taxon>Planctomycetia</taxon>
        <taxon>Pirellulales</taxon>
        <taxon>Thermoguttaceae</taxon>
        <taxon>Thermogutta</taxon>
    </lineage>
</organism>
<gene>
    <name evidence="2" type="ORF">THTE_1435</name>
</gene>
<dbReference type="KEGG" id="ttf:THTE_1435"/>
<dbReference type="Gene3D" id="3.30.70.1430">
    <property type="entry name" value="Multidrug efflux transporter AcrB pore domain"/>
    <property type="match status" value="1"/>
</dbReference>
<feature type="transmembrane region" description="Helical" evidence="1">
    <location>
        <begin position="617"/>
        <end position="639"/>
    </location>
</feature>